<proteinExistence type="predicted"/>
<organism evidence="1 2">
    <name type="scientific">Ancylostoma ceylanicum</name>
    <dbReference type="NCBI Taxonomy" id="53326"/>
    <lineage>
        <taxon>Eukaryota</taxon>
        <taxon>Metazoa</taxon>
        <taxon>Ecdysozoa</taxon>
        <taxon>Nematoda</taxon>
        <taxon>Chromadorea</taxon>
        <taxon>Rhabditida</taxon>
        <taxon>Rhabditina</taxon>
        <taxon>Rhabditomorpha</taxon>
        <taxon>Strongyloidea</taxon>
        <taxon>Ancylostomatidae</taxon>
        <taxon>Ancylostomatinae</taxon>
        <taxon>Ancylostoma</taxon>
    </lineage>
</organism>
<dbReference type="STRING" id="53326.A0A016U663"/>
<dbReference type="Proteomes" id="UP000024635">
    <property type="component" value="Unassembled WGS sequence"/>
</dbReference>
<name>A0A016U663_9BILA</name>
<accession>A0A016U663</accession>
<sequence>MAAARRCLPPKEAEGSADAAVAHTFAVDCGSSLSPTSTKATEVWRRSKSESEMTSFASFVSTDSFDFSADFMFGPITKEDDEARWYSTDDIPPKILMNLKQRRDTPGDARADIHESRLNVPRIGNQVAATYVCPNGVLPSHEELDRGSCVFCCGGKITAAHHSNNIDALCYPLYFPRGEQSYVFDSLPRCSTKKDTNKRLGNNSDPSPDVCDMFFSDDDDEKADFDAPSKTLSRAEFYRFMLARHDSVLQHRFLGTGKLLSQFVMKNHM</sequence>
<comment type="caution">
    <text evidence="1">The sequence shown here is derived from an EMBL/GenBank/DDBJ whole genome shotgun (WGS) entry which is preliminary data.</text>
</comment>
<dbReference type="OrthoDB" id="5866965at2759"/>
<gene>
    <name evidence="1" type="primary">Acey_s0057.g2739</name>
    <name evidence="1" type="ORF">Y032_0057g2739</name>
</gene>
<evidence type="ECO:0000313" key="2">
    <source>
        <dbReference type="Proteomes" id="UP000024635"/>
    </source>
</evidence>
<keyword evidence="2" id="KW-1185">Reference proteome</keyword>
<dbReference type="EMBL" id="JARK01001393">
    <property type="protein sequence ID" value="EYC10048.1"/>
    <property type="molecule type" value="Genomic_DNA"/>
</dbReference>
<dbReference type="AlphaFoldDB" id="A0A016U663"/>
<evidence type="ECO:0000313" key="1">
    <source>
        <dbReference type="EMBL" id="EYC10048.1"/>
    </source>
</evidence>
<protein>
    <submittedName>
        <fullName evidence="1">Uncharacterized protein</fullName>
    </submittedName>
</protein>
<reference evidence="2" key="1">
    <citation type="journal article" date="2015" name="Nat. Genet.">
        <title>The genome and transcriptome of the zoonotic hookworm Ancylostoma ceylanicum identify infection-specific gene families.</title>
        <authorList>
            <person name="Schwarz E.M."/>
            <person name="Hu Y."/>
            <person name="Antoshechkin I."/>
            <person name="Miller M.M."/>
            <person name="Sternberg P.W."/>
            <person name="Aroian R.V."/>
        </authorList>
    </citation>
    <scope>NUCLEOTIDE SEQUENCE</scope>
    <source>
        <strain evidence="2">HY135</strain>
    </source>
</reference>